<reference evidence="3 4" key="1">
    <citation type="submission" date="2019-06" db="EMBL/GenBank/DDBJ databases">
        <authorList>
            <person name="Jiang L."/>
        </authorList>
    </citation>
    <scope>NUCLEOTIDE SEQUENCE [LARGE SCALE GENOMIC DNA]</scope>
    <source>
        <strain evidence="3 4">YIM 48858</strain>
    </source>
</reference>
<dbReference type="Gene3D" id="1.10.260.40">
    <property type="entry name" value="lambda repressor-like DNA-binding domains"/>
    <property type="match status" value="1"/>
</dbReference>
<dbReference type="SMART" id="SM00530">
    <property type="entry name" value="HTH_XRE"/>
    <property type="match status" value="1"/>
</dbReference>
<dbReference type="InterPro" id="IPR001387">
    <property type="entry name" value="Cro/C1-type_HTH"/>
</dbReference>
<proteinExistence type="predicted"/>
<dbReference type="CDD" id="cd00093">
    <property type="entry name" value="HTH_XRE"/>
    <property type="match status" value="1"/>
</dbReference>
<dbReference type="InterPro" id="IPR047675">
    <property type="entry name" value="Putative_zinc-bd"/>
</dbReference>
<dbReference type="SUPFAM" id="SSF47413">
    <property type="entry name" value="lambda repressor-like DNA-binding domains"/>
    <property type="match status" value="1"/>
</dbReference>
<comment type="caution">
    <text evidence="3">The sequence shown here is derived from an EMBL/GenBank/DDBJ whole genome shotgun (WGS) entry which is preliminary data.</text>
</comment>
<dbReference type="Pfam" id="PF13560">
    <property type="entry name" value="HTH_31"/>
    <property type="match status" value="1"/>
</dbReference>
<dbReference type="PROSITE" id="PS50943">
    <property type="entry name" value="HTH_CROC1"/>
    <property type="match status" value="1"/>
</dbReference>
<gene>
    <name evidence="3" type="ORF">FHG71_09935</name>
</gene>
<name>A0A5C4NDS2_9RHOB</name>
<evidence type="ECO:0000256" key="1">
    <source>
        <dbReference type="SAM" id="MobiDB-lite"/>
    </source>
</evidence>
<keyword evidence="4" id="KW-1185">Reference proteome</keyword>
<dbReference type="RefSeq" id="WP_139081470.1">
    <property type="nucleotide sequence ID" value="NZ_VDFV01000010.1"/>
</dbReference>
<accession>A0A5C4NDS2</accession>
<protein>
    <submittedName>
        <fullName evidence="3">Helix-turn-helix domain-containing protein</fullName>
    </submittedName>
</protein>
<evidence type="ECO:0000313" key="3">
    <source>
        <dbReference type="EMBL" id="TNC72040.1"/>
    </source>
</evidence>
<sequence>MTGNELRTHRKAAGLTQQQLAERAGFSRDTVQYWERKAVVECREVAPRRLCEVLGVQGYPTPIARAGGWGLTPNDISSASPARAAGALCPEGPLCAAPDGTHQPALCNARTRKGLPCRNKTEPGRTRCKFHGGKSTGPNTPQGRARVADAQRRRWVAWRAAASIQGE</sequence>
<dbReference type="NCBIfam" id="NF041373">
    <property type="entry name" value="HGG_STG"/>
    <property type="match status" value="1"/>
</dbReference>
<organism evidence="3 4">
    <name type="scientific">Rubellimicrobium roseum</name>
    <dbReference type="NCBI Taxonomy" id="687525"/>
    <lineage>
        <taxon>Bacteria</taxon>
        <taxon>Pseudomonadati</taxon>
        <taxon>Pseudomonadota</taxon>
        <taxon>Alphaproteobacteria</taxon>
        <taxon>Rhodobacterales</taxon>
        <taxon>Roseobacteraceae</taxon>
        <taxon>Rubellimicrobium</taxon>
    </lineage>
</organism>
<dbReference type="EMBL" id="VDFV01000010">
    <property type="protein sequence ID" value="TNC72040.1"/>
    <property type="molecule type" value="Genomic_DNA"/>
</dbReference>
<dbReference type="Proteomes" id="UP000305709">
    <property type="component" value="Unassembled WGS sequence"/>
</dbReference>
<dbReference type="OrthoDB" id="7597230at2"/>
<dbReference type="GO" id="GO:0003677">
    <property type="term" value="F:DNA binding"/>
    <property type="evidence" value="ECO:0007669"/>
    <property type="project" value="InterPro"/>
</dbReference>
<feature type="region of interest" description="Disordered" evidence="1">
    <location>
        <begin position="120"/>
        <end position="147"/>
    </location>
</feature>
<feature type="domain" description="HTH cro/C1-type" evidence="2">
    <location>
        <begin position="6"/>
        <end position="36"/>
    </location>
</feature>
<dbReference type="InterPro" id="IPR010982">
    <property type="entry name" value="Lambda_DNA-bd_dom_sf"/>
</dbReference>
<evidence type="ECO:0000259" key="2">
    <source>
        <dbReference type="PROSITE" id="PS50943"/>
    </source>
</evidence>
<dbReference type="AlphaFoldDB" id="A0A5C4NDS2"/>
<evidence type="ECO:0000313" key="4">
    <source>
        <dbReference type="Proteomes" id="UP000305709"/>
    </source>
</evidence>